<evidence type="ECO:0000256" key="8">
    <source>
        <dbReference type="SAM" id="MobiDB-lite"/>
    </source>
</evidence>
<name>A0A0C9TJU3_PAXIN</name>
<keyword evidence="6" id="KW-0539">Nucleus</keyword>
<dbReference type="Gene3D" id="3.30.40.10">
    <property type="entry name" value="Zinc/RING finger domain, C3HC4 (zinc finger)"/>
    <property type="match status" value="1"/>
</dbReference>
<comment type="subcellular location">
    <subcellularLocation>
        <location evidence="1">Nucleus</location>
    </subcellularLocation>
</comment>
<evidence type="ECO:0000313" key="10">
    <source>
        <dbReference type="EMBL" id="KIJ07591.1"/>
    </source>
</evidence>
<dbReference type="OrthoDB" id="6105938at2759"/>
<reference evidence="10 11" key="1">
    <citation type="submission" date="2014-06" db="EMBL/GenBank/DDBJ databases">
        <authorList>
            <consortium name="DOE Joint Genome Institute"/>
            <person name="Kuo A."/>
            <person name="Kohler A."/>
            <person name="Nagy L.G."/>
            <person name="Floudas D."/>
            <person name="Copeland A."/>
            <person name="Barry K.W."/>
            <person name="Cichocki N."/>
            <person name="Veneault-Fourrey C."/>
            <person name="LaButti K."/>
            <person name="Lindquist E.A."/>
            <person name="Lipzen A."/>
            <person name="Lundell T."/>
            <person name="Morin E."/>
            <person name="Murat C."/>
            <person name="Sun H."/>
            <person name="Tunlid A."/>
            <person name="Henrissat B."/>
            <person name="Grigoriev I.V."/>
            <person name="Hibbett D.S."/>
            <person name="Martin F."/>
            <person name="Nordberg H.P."/>
            <person name="Cantor M.N."/>
            <person name="Hua S.X."/>
        </authorList>
    </citation>
    <scope>NUCLEOTIDE SEQUENCE [LARGE SCALE GENOMIC DNA]</scope>
    <source>
        <strain evidence="10 11">ATCC 200175</strain>
    </source>
</reference>
<feature type="region of interest" description="Disordered" evidence="8">
    <location>
        <begin position="332"/>
        <end position="376"/>
    </location>
</feature>
<keyword evidence="5" id="KW-0862">Zinc</keyword>
<protein>
    <recommendedName>
        <fullName evidence="9">RING-type domain-containing protein</fullName>
    </recommendedName>
</protein>
<dbReference type="InterPro" id="IPR013087">
    <property type="entry name" value="Znf_C2H2_type"/>
</dbReference>
<dbReference type="SUPFAM" id="SSF57850">
    <property type="entry name" value="RING/U-box"/>
    <property type="match status" value="1"/>
</dbReference>
<evidence type="ECO:0000259" key="9">
    <source>
        <dbReference type="PROSITE" id="PS50089"/>
    </source>
</evidence>
<dbReference type="Proteomes" id="UP000053647">
    <property type="component" value="Unassembled WGS sequence"/>
</dbReference>
<reference evidence="11" key="2">
    <citation type="submission" date="2015-01" db="EMBL/GenBank/DDBJ databases">
        <title>Evolutionary Origins and Diversification of the Mycorrhizal Mutualists.</title>
        <authorList>
            <consortium name="DOE Joint Genome Institute"/>
            <consortium name="Mycorrhizal Genomics Consortium"/>
            <person name="Kohler A."/>
            <person name="Kuo A."/>
            <person name="Nagy L.G."/>
            <person name="Floudas D."/>
            <person name="Copeland A."/>
            <person name="Barry K.W."/>
            <person name="Cichocki N."/>
            <person name="Veneault-Fourrey C."/>
            <person name="LaButti K."/>
            <person name="Lindquist E.A."/>
            <person name="Lipzen A."/>
            <person name="Lundell T."/>
            <person name="Morin E."/>
            <person name="Murat C."/>
            <person name="Riley R."/>
            <person name="Ohm R."/>
            <person name="Sun H."/>
            <person name="Tunlid A."/>
            <person name="Henrissat B."/>
            <person name="Grigoriev I.V."/>
            <person name="Hibbett D.S."/>
            <person name="Martin F."/>
        </authorList>
    </citation>
    <scope>NUCLEOTIDE SEQUENCE [LARGE SCALE GENOMIC DNA]</scope>
    <source>
        <strain evidence="11">ATCC 200175</strain>
    </source>
</reference>
<feature type="domain" description="RING-type" evidence="9">
    <location>
        <begin position="489"/>
        <end position="528"/>
    </location>
</feature>
<accession>A0A0C9TJU3</accession>
<evidence type="ECO:0000256" key="7">
    <source>
        <dbReference type="PROSITE-ProRule" id="PRU00175"/>
    </source>
</evidence>
<evidence type="ECO:0000313" key="11">
    <source>
        <dbReference type="Proteomes" id="UP000053647"/>
    </source>
</evidence>
<keyword evidence="2" id="KW-0479">Metal-binding</keyword>
<dbReference type="InterPro" id="IPR013083">
    <property type="entry name" value="Znf_RING/FYVE/PHD"/>
</dbReference>
<dbReference type="InterPro" id="IPR001841">
    <property type="entry name" value="Znf_RING"/>
</dbReference>
<dbReference type="GO" id="GO:0008270">
    <property type="term" value="F:zinc ion binding"/>
    <property type="evidence" value="ECO:0007669"/>
    <property type="project" value="UniProtKB-KW"/>
</dbReference>
<gene>
    <name evidence="10" type="ORF">PAXINDRAFT_102895</name>
</gene>
<keyword evidence="4 7" id="KW-0863">Zinc-finger</keyword>
<dbReference type="Pfam" id="PF12171">
    <property type="entry name" value="zf-C2H2_jaz"/>
    <property type="match status" value="1"/>
</dbReference>
<organism evidence="10 11">
    <name type="scientific">Paxillus involutus ATCC 200175</name>
    <dbReference type="NCBI Taxonomy" id="664439"/>
    <lineage>
        <taxon>Eukaryota</taxon>
        <taxon>Fungi</taxon>
        <taxon>Dikarya</taxon>
        <taxon>Basidiomycota</taxon>
        <taxon>Agaricomycotina</taxon>
        <taxon>Agaricomycetes</taxon>
        <taxon>Agaricomycetidae</taxon>
        <taxon>Boletales</taxon>
        <taxon>Paxilineae</taxon>
        <taxon>Paxillaceae</taxon>
        <taxon>Paxillus</taxon>
    </lineage>
</organism>
<proteinExistence type="predicted"/>
<dbReference type="GO" id="GO:0005634">
    <property type="term" value="C:nucleus"/>
    <property type="evidence" value="ECO:0007669"/>
    <property type="project" value="UniProtKB-SubCell"/>
</dbReference>
<dbReference type="InterPro" id="IPR017907">
    <property type="entry name" value="Znf_RING_CS"/>
</dbReference>
<evidence type="ECO:0000256" key="3">
    <source>
        <dbReference type="ARBA" id="ARBA00022737"/>
    </source>
</evidence>
<dbReference type="InterPro" id="IPR022755">
    <property type="entry name" value="Znf_C2H2_jaz"/>
</dbReference>
<keyword evidence="11" id="KW-1185">Reference proteome</keyword>
<evidence type="ECO:0000256" key="2">
    <source>
        <dbReference type="ARBA" id="ARBA00022723"/>
    </source>
</evidence>
<dbReference type="SMART" id="SM00184">
    <property type="entry name" value="RING"/>
    <property type="match status" value="1"/>
</dbReference>
<dbReference type="SMART" id="SM00355">
    <property type="entry name" value="ZnF_C2H2"/>
    <property type="match status" value="7"/>
</dbReference>
<evidence type="ECO:0000256" key="6">
    <source>
        <dbReference type="ARBA" id="ARBA00023242"/>
    </source>
</evidence>
<evidence type="ECO:0000256" key="4">
    <source>
        <dbReference type="ARBA" id="ARBA00022771"/>
    </source>
</evidence>
<dbReference type="PROSITE" id="PS00518">
    <property type="entry name" value="ZF_RING_1"/>
    <property type="match status" value="1"/>
</dbReference>
<feature type="compositionally biased region" description="Basic and acidic residues" evidence="8">
    <location>
        <begin position="353"/>
        <end position="366"/>
    </location>
</feature>
<dbReference type="EMBL" id="KN819841">
    <property type="protein sequence ID" value="KIJ07591.1"/>
    <property type="molecule type" value="Genomic_DNA"/>
</dbReference>
<dbReference type="PROSITE" id="PS50089">
    <property type="entry name" value="ZF_RING_2"/>
    <property type="match status" value="1"/>
</dbReference>
<dbReference type="PANTHER" id="PTHR24376:SF235">
    <property type="entry name" value="C2H2-TYPE DOMAIN-CONTAINING PROTEIN"/>
    <property type="match status" value="1"/>
</dbReference>
<dbReference type="PROSITE" id="PS00028">
    <property type="entry name" value="ZINC_FINGER_C2H2_1"/>
    <property type="match status" value="3"/>
</dbReference>
<evidence type="ECO:0000256" key="1">
    <source>
        <dbReference type="ARBA" id="ARBA00004123"/>
    </source>
</evidence>
<keyword evidence="3" id="KW-0677">Repeat</keyword>
<evidence type="ECO:0000256" key="5">
    <source>
        <dbReference type="ARBA" id="ARBA00022833"/>
    </source>
</evidence>
<sequence length="543" mass="59800">MPICSRPACNGRSFVNEAALRQHEKSKKHKKNRTATVKVVPKMKAAKKKEFKCDFCGSALRTPAGRKQHQLAKHREKLLCSICAPRVDFENLQPLQPFDCSQHTLLPTTSGPGNLGMDEAASPGTQSQTFDVKPMLVSARDAHLDDVQDGSYGMLVDDDDLDVKNGIVEGCQVTRYCFSCSQLFNTDDDFRGHRDVCPSRRILQPKCPLCCTQFDDELSLRRHVDDRQMSFSCRLCNLLCCSDGMLEEHIKDHPTCRRCGNYFIDDRDLCKHVELEHPDMVCWDCGGALVEQDGLEHHYTDSPDHPTCAFCGVGMKNVDAMNEHVHAHHAAEPLVVPNDQSPNGDNLIEPSDEVSKRLSPEHECDKPASSSHDEDECLTSFISPPLVLFEHGSEEGRSQPGVHHPGDPPLSAPTECVGDTSVQSSHLPSGQSIANVAAIVVAPNGSPVRLPSSTPLEPQELVQHLSNGATPSVVIAEPSISTIAHRLHCRICQRDPCDDMTATICGHIFCKKCITQAVIAKSECPVCKSATPLYRLFKFDLTV</sequence>
<dbReference type="AlphaFoldDB" id="A0A0C9TJU3"/>
<dbReference type="GO" id="GO:0001228">
    <property type="term" value="F:DNA-binding transcription activator activity, RNA polymerase II-specific"/>
    <property type="evidence" value="ECO:0007669"/>
    <property type="project" value="TreeGrafter"/>
</dbReference>
<dbReference type="GO" id="GO:0000978">
    <property type="term" value="F:RNA polymerase II cis-regulatory region sequence-specific DNA binding"/>
    <property type="evidence" value="ECO:0007669"/>
    <property type="project" value="TreeGrafter"/>
</dbReference>
<dbReference type="Pfam" id="PF13923">
    <property type="entry name" value="zf-C3HC4_2"/>
    <property type="match status" value="1"/>
</dbReference>
<dbReference type="HOGENOM" id="CLU_501612_0_0_1"/>
<dbReference type="PANTHER" id="PTHR24376">
    <property type="entry name" value="ZINC FINGER PROTEIN"/>
    <property type="match status" value="1"/>
</dbReference>